<reference evidence="2 4" key="1">
    <citation type="journal article" date="2014" name="BMC Genomics">
        <title>Genome sequence of Anopheles sinensis provides insight into genetics basis of mosquito competence for malaria parasites.</title>
        <authorList>
            <person name="Zhou D."/>
            <person name="Zhang D."/>
            <person name="Ding G."/>
            <person name="Shi L."/>
            <person name="Hou Q."/>
            <person name="Ye Y."/>
            <person name="Xu Y."/>
            <person name="Zhou H."/>
            <person name="Xiong C."/>
            <person name="Li S."/>
            <person name="Yu J."/>
            <person name="Hong S."/>
            <person name="Yu X."/>
            <person name="Zou P."/>
            <person name="Chen C."/>
            <person name="Chang X."/>
            <person name="Wang W."/>
            <person name="Lv Y."/>
            <person name="Sun Y."/>
            <person name="Ma L."/>
            <person name="Shen B."/>
            <person name="Zhu C."/>
        </authorList>
    </citation>
    <scope>NUCLEOTIDE SEQUENCE [LARGE SCALE GENOMIC DNA]</scope>
</reference>
<evidence type="ECO:0000313" key="3">
    <source>
        <dbReference type="EnsemblMetazoa" id="ASIC012430-PA"/>
    </source>
</evidence>
<accession>A0A084W2U1</accession>
<dbReference type="EMBL" id="ATLV01019697">
    <property type="status" value="NOT_ANNOTATED_CDS"/>
    <property type="molecule type" value="Genomic_DNA"/>
</dbReference>
<feature type="compositionally biased region" description="Polar residues" evidence="1">
    <location>
        <begin position="18"/>
        <end position="31"/>
    </location>
</feature>
<gene>
    <name evidence="2" type="ORF">ZHAS_00012430</name>
</gene>
<feature type="region of interest" description="Disordered" evidence="1">
    <location>
        <begin position="1"/>
        <end position="57"/>
    </location>
</feature>
<evidence type="ECO:0000313" key="2">
    <source>
        <dbReference type="EMBL" id="KFB44535.1"/>
    </source>
</evidence>
<dbReference type="Proteomes" id="UP000030765">
    <property type="component" value="Unassembled WGS sequence"/>
</dbReference>
<dbReference type="EMBL" id="KE525278">
    <property type="protein sequence ID" value="KFB44535.1"/>
    <property type="molecule type" value="Genomic_DNA"/>
</dbReference>
<organism evidence="2">
    <name type="scientific">Anopheles sinensis</name>
    <name type="common">Mosquito</name>
    <dbReference type="NCBI Taxonomy" id="74873"/>
    <lineage>
        <taxon>Eukaryota</taxon>
        <taxon>Metazoa</taxon>
        <taxon>Ecdysozoa</taxon>
        <taxon>Arthropoda</taxon>
        <taxon>Hexapoda</taxon>
        <taxon>Insecta</taxon>
        <taxon>Pterygota</taxon>
        <taxon>Neoptera</taxon>
        <taxon>Endopterygota</taxon>
        <taxon>Diptera</taxon>
        <taxon>Nematocera</taxon>
        <taxon>Culicoidea</taxon>
        <taxon>Culicidae</taxon>
        <taxon>Anophelinae</taxon>
        <taxon>Anopheles</taxon>
    </lineage>
</organism>
<dbReference type="VEuPathDB" id="VectorBase:ASIC012430"/>
<name>A0A084W2U1_ANOSI</name>
<protein>
    <submittedName>
        <fullName evidence="2 3">Phosphorylase</fullName>
    </submittedName>
</protein>
<sequence>MVAMLHGALKPEELPLRNGTQSDNLKRSSQAMIAFDTELFRTPPRPPKGSIVPPFHV</sequence>
<dbReference type="EnsemblMetazoa" id="ASIC012430-RA">
    <property type="protein sequence ID" value="ASIC012430-PA"/>
    <property type="gene ID" value="ASIC012430"/>
</dbReference>
<dbReference type="AlphaFoldDB" id="A0A084W2U1"/>
<reference evidence="3" key="2">
    <citation type="submission" date="2020-05" db="UniProtKB">
        <authorList>
            <consortium name="EnsemblMetazoa"/>
        </authorList>
    </citation>
    <scope>IDENTIFICATION</scope>
</reference>
<proteinExistence type="predicted"/>
<keyword evidence="4" id="KW-1185">Reference proteome</keyword>
<evidence type="ECO:0000256" key="1">
    <source>
        <dbReference type="SAM" id="MobiDB-lite"/>
    </source>
</evidence>
<evidence type="ECO:0000313" key="4">
    <source>
        <dbReference type="Proteomes" id="UP000030765"/>
    </source>
</evidence>